<comment type="subcellular location">
    <subcellularLocation>
        <location evidence="1">Membrane</location>
        <topology evidence="1">Multi-pass membrane protein</topology>
    </subcellularLocation>
</comment>
<evidence type="ECO:0000256" key="13">
    <source>
        <dbReference type="ARBA" id="ARBA00044780"/>
    </source>
</evidence>
<accession>A0A9N8DKL5</accession>
<comment type="similarity">
    <text evidence="2">Belongs to the major facilitator superfamily. Sugar transporter (TC 2.A.1.1) family.</text>
</comment>
<evidence type="ECO:0000256" key="12">
    <source>
        <dbReference type="ARBA" id="ARBA00044710"/>
    </source>
</evidence>
<comment type="subunit">
    <text evidence="3">Homodimer.</text>
</comment>
<evidence type="ECO:0000256" key="6">
    <source>
        <dbReference type="ARBA" id="ARBA00023136"/>
    </source>
</evidence>
<dbReference type="InterPro" id="IPR005829">
    <property type="entry name" value="Sugar_transporter_CS"/>
</dbReference>
<feature type="transmembrane region" description="Helical" evidence="14">
    <location>
        <begin position="109"/>
        <end position="132"/>
    </location>
</feature>
<proteinExistence type="inferred from homology"/>
<dbReference type="PROSITE" id="PS00217">
    <property type="entry name" value="SUGAR_TRANSPORT_2"/>
    <property type="match status" value="1"/>
</dbReference>
<dbReference type="InterPro" id="IPR050360">
    <property type="entry name" value="MFS_Sugar_Transporters"/>
</dbReference>
<evidence type="ECO:0000256" key="5">
    <source>
        <dbReference type="ARBA" id="ARBA00022989"/>
    </source>
</evidence>
<comment type="catalytic activity">
    <reaction evidence="8">
        <text>D-glucose(out) = D-glucose(in)</text>
        <dbReference type="Rhea" id="RHEA:60376"/>
        <dbReference type="ChEBI" id="CHEBI:4167"/>
    </reaction>
    <physiologicalReaction direction="left-to-right" evidence="8">
        <dbReference type="Rhea" id="RHEA:60377"/>
    </physiologicalReaction>
</comment>
<evidence type="ECO:0000256" key="11">
    <source>
        <dbReference type="ARBA" id="ARBA00044668"/>
    </source>
</evidence>
<evidence type="ECO:0000256" key="9">
    <source>
        <dbReference type="ARBA" id="ARBA00044656"/>
    </source>
</evidence>
<comment type="catalytic activity">
    <reaction evidence="7">
        <text>D-galactose(in) = D-galactose(out)</text>
        <dbReference type="Rhea" id="RHEA:34915"/>
        <dbReference type="ChEBI" id="CHEBI:4139"/>
    </reaction>
    <physiologicalReaction direction="right-to-left" evidence="7">
        <dbReference type="Rhea" id="RHEA:34917"/>
    </physiologicalReaction>
</comment>
<dbReference type="OrthoDB" id="6339427at2759"/>
<keyword evidence="5 14" id="KW-1133">Transmembrane helix</keyword>
<feature type="domain" description="Major facilitator superfamily (MFS) profile" evidence="15">
    <location>
        <begin position="1"/>
        <end position="385"/>
    </location>
</feature>
<comment type="catalytic activity">
    <reaction evidence="9">
        <text>D-xylose(out) = D-xylose(in)</text>
        <dbReference type="Rhea" id="RHEA:78427"/>
        <dbReference type="ChEBI" id="CHEBI:53455"/>
    </reaction>
    <physiologicalReaction direction="left-to-right" evidence="9">
        <dbReference type="Rhea" id="RHEA:78428"/>
    </physiologicalReaction>
</comment>
<comment type="catalytic activity">
    <reaction evidence="11">
        <text>D-glucosamine(out) = D-glucosamine(in)</text>
        <dbReference type="Rhea" id="RHEA:78423"/>
        <dbReference type="ChEBI" id="CHEBI:58723"/>
    </reaction>
    <physiologicalReaction direction="left-to-right" evidence="11">
        <dbReference type="Rhea" id="RHEA:78424"/>
    </physiologicalReaction>
</comment>
<dbReference type="InterPro" id="IPR005828">
    <property type="entry name" value="MFS_sugar_transport-like"/>
</dbReference>
<evidence type="ECO:0000256" key="4">
    <source>
        <dbReference type="ARBA" id="ARBA00022692"/>
    </source>
</evidence>
<dbReference type="GO" id="GO:0016020">
    <property type="term" value="C:membrane"/>
    <property type="evidence" value="ECO:0007669"/>
    <property type="project" value="UniProtKB-SubCell"/>
</dbReference>
<evidence type="ECO:0000313" key="17">
    <source>
        <dbReference type="Proteomes" id="UP001153069"/>
    </source>
</evidence>
<keyword evidence="6 14" id="KW-0472">Membrane</keyword>
<evidence type="ECO:0000256" key="10">
    <source>
        <dbReference type="ARBA" id="ARBA00044662"/>
    </source>
</evidence>
<evidence type="ECO:0000256" key="2">
    <source>
        <dbReference type="ARBA" id="ARBA00010992"/>
    </source>
</evidence>
<dbReference type="PROSITE" id="PS50850">
    <property type="entry name" value="MFS"/>
    <property type="match status" value="1"/>
</dbReference>
<keyword evidence="17" id="KW-1185">Reference proteome</keyword>
<dbReference type="EMBL" id="CAICTM010000108">
    <property type="protein sequence ID" value="CAB9501469.1"/>
    <property type="molecule type" value="Genomic_DNA"/>
</dbReference>
<comment type="caution">
    <text evidence="16">The sequence shown here is derived from an EMBL/GenBank/DDBJ whole genome shotgun (WGS) entry which is preliminary data.</text>
</comment>
<dbReference type="PANTHER" id="PTHR48022">
    <property type="entry name" value="PLASTIDIC GLUCOSE TRANSPORTER 4"/>
    <property type="match status" value="1"/>
</dbReference>
<comment type="catalytic activity">
    <reaction evidence="10">
        <text>D-mannose(out) = D-mannose(in)</text>
        <dbReference type="Rhea" id="RHEA:78391"/>
        <dbReference type="ChEBI" id="CHEBI:4208"/>
    </reaction>
    <physiologicalReaction direction="left-to-right" evidence="10">
        <dbReference type="Rhea" id="RHEA:78392"/>
    </physiologicalReaction>
</comment>
<feature type="transmembrane region" description="Helical" evidence="14">
    <location>
        <begin position="264"/>
        <end position="286"/>
    </location>
</feature>
<evidence type="ECO:0000256" key="3">
    <source>
        <dbReference type="ARBA" id="ARBA00011738"/>
    </source>
</evidence>
<feature type="transmembrane region" description="Helical" evidence="14">
    <location>
        <begin position="197"/>
        <end position="220"/>
    </location>
</feature>
<feature type="transmembrane region" description="Helical" evidence="14">
    <location>
        <begin position="44"/>
        <end position="67"/>
    </location>
</feature>
<dbReference type="PRINTS" id="PR00171">
    <property type="entry name" value="SUGRTRNSPORT"/>
</dbReference>
<feature type="transmembrane region" description="Helical" evidence="14">
    <location>
        <begin position="359"/>
        <end position="381"/>
    </location>
</feature>
<feature type="transmembrane region" description="Helical" evidence="14">
    <location>
        <begin position="232"/>
        <end position="252"/>
    </location>
</feature>
<protein>
    <recommendedName>
        <fullName evidence="13">Hexose transporter 1</fullName>
    </recommendedName>
</protein>
<dbReference type="InterPro" id="IPR036259">
    <property type="entry name" value="MFS_trans_sf"/>
</dbReference>
<evidence type="ECO:0000256" key="14">
    <source>
        <dbReference type="SAM" id="Phobius"/>
    </source>
</evidence>
<feature type="transmembrane region" description="Helical" evidence="14">
    <location>
        <begin position="334"/>
        <end position="353"/>
    </location>
</feature>
<dbReference type="PANTHER" id="PTHR48022:SF2">
    <property type="entry name" value="PLASTIDIC GLUCOSE TRANSPORTER 4"/>
    <property type="match status" value="1"/>
</dbReference>
<dbReference type="InterPro" id="IPR020846">
    <property type="entry name" value="MFS_dom"/>
</dbReference>
<feature type="transmembrane region" description="Helical" evidence="14">
    <location>
        <begin position="20"/>
        <end position="38"/>
    </location>
</feature>
<dbReference type="InterPro" id="IPR003663">
    <property type="entry name" value="Sugar/inositol_transpt"/>
</dbReference>
<evidence type="ECO:0000259" key="15">
    <source>
        <dbReference type="PROSITE" id="PS50850"/>
    </source>
</evidence>
<keyword evidence="4 14" id="KW-0812">Transmembrane</keyword>
<sequence length="433" mass="47090">MLLAAPLSAYISDEFGRRRAFVTSALFFLLGLIVQVFAHSFRQLVIGRIIAGVGAGIGSGVDSAYIAEISPAANRGEMVAFSSLFANVGIILGHVAALLVAGAEESIQWRGMLAVGIVIPIAIISTTLTVLLESPRYLVLKEEYQTAWLVLLDLHPKGENVHEVVEEIGEALERERIAEEEIGWRTLLRPTPAFRRMLLLGWGMSFIMEIVGIDSIQYYLVDMIKEAGMDTMVAGSLVLVGIGIIKIQCILICSKLVDRVGRRFFVFLSLFGMAFSLFLVSLSYSLPQGNAHLITALVGMTFYLASYGIGIGPVSRMVTSEVFATGIRAKANSVAVVINAATGTLMASTMLITVNTITWPGYFTLVAWICLAIAGILYYALPETTGHSLEEMSLYFAEITGDFSVLDAKRSVRVAPQRVQLSADESIRSFSRK</sequence>
<organism evidence="16 17">
    <name type="scientific">Seminavis robusta</name>
    <dbReference type="NCBI Taxonomy" id="568900"/>
    <lineage>
        <taxon>Eukaryota</taxon>
        <taxon>Sar</taxon>
        <taxon>Stramenopiles</taxon>
        <taxon>Ochrophyta</taxon>
        <taxon>Bacillariophyta</taxon>
        <taxon>Bacillariophyceae</taxon>
        <taxon>Bacillariophycidae</taxon>
        <taxon>Naviculales</taxon>
        <taxon>Naviculaceae</taxon>
        <taxon>Seminavis</taxon>
    </lineage>
</organism>
<dbReference type="Pfam" id="PF00083">
    <property type="entry name" value="Sugar_tr"/>
    <property type="match status" value="1"/>
</dbReference>
<evidence type="ECO:0000256" key="7">
    <source>
        <dbReference type="ARBA" id="ARBA00044637"/>
    </source>
</evidence>
<dbReference type="SUPFAM" id="SSF103473">
    <property type="entry name" value="MFS general substrate transporter"/>
    <property type="match status" value="1"/>
</dbReference>
<dbReference type="GO" id="GO:0005351">
    <property type="term" value="F:carbohydrate:proton symporter activity"/>
    <property type="evidence" value="ECO:0007669"/>
    <property type="project" value="TreeGrafter"/>
</dbReference>
<comment type="catalytic activity">
    <reaction evidence="12">
        <text>D-fructose(out) = D-fructose(in)</text>
        <dbReference type="Rhea" id="RHEA:60372"/>
        <dbReference type="ChEBI" id="CHEBI:37721"/>
    </reaction>
    <physiologicalReaction direction="left-to-right" evidence="12">
        <dbReference type="Rhea" id="RHEA:60373"/>
    </physiologicalReaction>
</comment>
<dbReference type="AlphaFoldDB" id="A0A9N8DKL5"/>
<evidence type="ECO:0000256" key="8">
    <source>
        <dbReference type="ARBA" id="ARBA00044648"/>
    </source>
</evidence>
<reference evidence="16" key="1">
    <citation type="submission" date="2020-06" db="EMBL/GenBank/DDBJ databases">
        <authorList>
            <consortium name="Plant Systems Biology data submission"/>
        </authorList>
    </citation>
    <scope>NUCLEOTIDE SEQUENCE</scope>
    <source>
        <strain evidence="16">D6</strain>
    </source>
</reference>
<feature type="transmembrane region" description="Helical" evidence="14">
    <location>
        <begin position="79"/>
        <end position="103"/>
    </location>
</feature>
<dbReference type="PROSITE" id="PS00216">
    <property type="entry name" value="SUGAR_TRANSPORT_1"/>
    <property type="match status" value="1"/>
</dbReference>
<feature type="transmembrane region" description="Helical" evidence="14">
    <location>
        <begin position="292"/>
        <end position="314"/>
    </location>
</feature>
<name>A0A9N8DKL5_9STRA</name>
<evidence type="ECO:0000256" key="1">
    <source>
        <dbReference type="ARBA" id="ARBA00004141"/>
    </source>
</evidence>
<gene>
    <name evidence="16" type="ORF">SEMRO_109_G054680.1</name>
</gene>
<evidence type="ECO:0000313" key="16">
    <source>
        <dbReference type="EMBL" id="CAB9501469.1"/>
    </source>
</evidence>
<dbReference type="Gene3D" id="1.20.1250.20">
    <property type="entry name" value="MFS general substrate transporter like domains"/>
    <property type="match status" value="1"/>
</dbReference>
<dbReference type="Proteomes" id="UP001153069">
    <property type="component" value="Unassembled WGS sequence"/>
</dbReference>